<dbReference type="InterPro" id="IPR017970">
    <property type="entry name" value="Homeobox_CS"/>
</dbReference>
<evidence type="ECO:0000256" key="7">
    <source>
        <dbReference type="ARBA" id="ARBA00025748"/>
    </source>
</evidence>
<keyword evidence="11" id="KW-0175">Coiled coil</keyword>
<accession>A0AAP0RQJ9</accession>
<keyword evidence="12" id="KW-0472">Membrane</keyword>
<dbReference type="InterPro" id="IPR001356">
    <property type="entry name" value="HD"/>
</dbReference>
<dbReference type="InterPro" id="IPR040339">
    <property type="entry name" value="At1g16860-like"/>
</dbReference>
<feature type="domain" description="Homeobox" evidence="13">
    <location>
        <begin position="26"/>
        <end position="86"/>
    </location>
</feature>
<evidence type="ECO:0000256" key="4">
    <source>
        <dbReference type="ARBA" id="ARBA00023155"/>
    </source>
</evidence>
<evidence type="ECO:0000256" key="6">
    <source>
        <dbReference type="ARBA" id="ARBA00023242"/>
    </source>
</evidence>
<dbReference type="SUPFAM" id="SSF46689">
    <property type="entry name" value="Homeodomain-like"/>
    <property type="match status" value="1"/>
</dbReference>
<proteinExistence type="inferred from homology"/>
<dbReference type="EMBL" id="JBBPBK010000008">
    <property type="protein sequence ID" value="KAK9280490.1"/>
    <property type="molecule type" value="Genomic_DNA"/>
</dbReference>
<dbReference type="GO" id="GO:0009414">
    <property type="term" value="P:response to water deprivation"/>
    <property type="evidence" value="ECO:0007669"/>
    <property type="project" value="UniProtKB-ARBA"/>
</dbReference>
<sequence>MLDGEECSPQAEESFTCLNSLHNTRKKKNKNKRRFSDEQIRSLESIFESESKLEPRKKLKVARDLGLQPRQVAIWFQNKRARWKSKQLEQDYSILQADYNSLATRFEALKKEKQALSIQLQELNELMQKPQEESRCCRQGVVEGDCIDGESVTNSKGKSEVKPSLSLERTAHDGVGVLSDDDSSIKVEYFGMEEEEPNLLNLVEPADGSLTSTEDWGSFAAHETKEDTQIKCDRKSKTHSMIFNRNPNATNSSPIYALLRAAARSSVKVKTERERVMNDLSNTPIRDGHCYSFKPIPPLALCSPFSYSFVVHNAFFFVPLLSLSALVIAFIVWNALNYRTNGAVLLLLHSFPDSDLRLARHGQLVKITGPVSCGSLSLESSYENVSRCIYTSTLLYEYGGFGLKLSNVNKPCFRWSLVYSERFSTDFYITDKKSGIRAMVKAGSDCKVIPLIVESRLVNTTGRCRILSSHFTKWLRDRNLSAESRLLRLEEGYIKEGSSVTVIGMLHRNNDIVMIVQPPELISTGCLWRKLLLPVDVDGLILGVPELAAPMTNTNSVRHPEQ</sequence>
<dbReference type="InterPro" id="IPR003106">
    <property type="entry name" value="Leu_zip_homeo"/>
</dbReference>
<comment type="caution">
    <text evidence="14">The sequence shown here is derived from an EMBL/GenBank/DDBJ whole genome shotgun (WGS) entry which is preliminary data.</text>
</comment>
<name>A0AAP0RQJ9_LIQFO</name>
<dbReference type="FunFam" id="1.10.10.60:FF:000293">
    <property type="entry name" value="Homeobox-leucine zipper protein ATHB-7"/>
    <property type="match status" value="1"/>
</dbReference>
<dbReference type="PANTHER" id="PTHR33709">
    <property type="entry name" value="OSJNBA0035M09.9 PROTEIN"/>
    <property type="match status" value="1"/>
</dbReference>
<dbReference type="GO" id="GO:0009737">
    <property type="term" value="P:response to abscisic acid"/>
    <property type="evidence" value="ECO:0007669"/>
    <property type="project" value="UniProtKB-ARBA"/>
</dbReference>
<feature type="coiled-coil region" evidence="11">
    <location>
        <begin position="99"/>
        <end position="133"/>
    </location>
</feature>
<protein>
    <recommendedName>
        <fullName evidence="13">Homeobox domain-containing protein</fullName>
    </recommendedName>
</protein>
<dbReference type="CDD" id="cd00086">
    <property type="entry name" value="homeodomain"/>
    <property type="match status" value="1"/>
</dbReference>
<keyword evidence="6 9" id="KW-0539">Nucleus</keyword>
<comment type="similarity">
    <text evidence="7">Belongs to the HD-ZIP homeobox family. Class I subfamily.</text>
</comment>
<evidence type="ECO:0000256" key="1">
    <source>
        <dbReference type="ARBA" id="ARBA00004123"/>
    </source>
</evidence>
<evidence type="ECO:0000256" key="12">
    <source>
        <dbReference type="SAM" id="Phobius"/>
    </source>
</evidence>
<keyword evidence="4 9" id="KW-0371">Homeobox</keyword>
<evidence type="ECO:0000256" key="9">
    <source>
        <dbReference type="PROSITE-ProRule" id="PRU00108"/>
    </source>
</evidence>
<feature type="transmembrane region" description="Helical" evidence="12">
    <location>
        <begin position="314"/>
        <end position="336"/>
    </location>
</feature>
<dbReference type="Pfam" id="PF00046">
    <property type="entry name" value="Homeodomain"/>
    <property type="match status" value="1"/>
</dbReference>
<keyword evidence="2" id="KW-0805">Transcription regulation</keyword>
<comment type="function">
    <text evidence="8">Probable transcription activator that may act as growth regulators in response to water deficit.</text>
</comment>
<reference evidence="14 15" key="1">
    <citation type="journal article" date="2024" name="Plant J.">
        <title>Genome sequences and population genomics reveal climatic adaptation and genomic divergence between two closely related sweetgum species.</title>
        <authorList>
            <person name="Xu W.Q."/>
            <person name="Ren C.Q."/>
            <person name="Zhang X.Y."/>
            <person name="Comes H.P."/>
            <person name="Liu X.H."/>
            <person name="Li Y.G."/>
            <person name="Kettle C.J."/>
            <person name="Jalonen R."/>
            <person name="Gaisberger H."/>
            <person name="Ma Y.Z."/>
            <person name="Qiu Y.X."/>
        </authorList>
    </citation>
    <scope>NUCLEOTIDE SEQUENCE [LARGE SCALE GENOMIC DNA]</scope>
    <source>
        <strain evidence="14">Hangzhou</strain>
    </source>
</reference>
<dbReference type="GO" id="GO:0000976">
    <property type="term" value="F:transcription cis-regulatory region binding"/>
    <property type="evidence" value="ECO:0007669"/>
    <property type="project" value="UniProtKB-ARBA"/>
</dbReference>
<feature type="DNA-binding region" description="Homeobox" evidence="9">
    <location>
        <begin position="28"/>
        <end position="87"/>
    </location>
</feature>
<keyword evidence="3 9" id="KW-0238">DNA-binding</keyword>
<organism evidence="14 15">
    <name type="scientific">Liquidambar formosana</name>
    <name type="common">Formosan gum</name>
    <dbReference type="NCBI Taxonomy" id="63359"/>
    <lineage>
        <taxon>Eukaryota</taxon>
        <taxon>Viridiplantae</taxon>
        <taxon>Streptophyta</taxon>
        <taxon>Embryophyta</taxon>
        <taxon>Tracheophyta</taxon>
        <taxon>Spermatophyta</taxon>
        <taxon>Magnoliopsida</taxon>
        <taxon>eudicotyledons</taxon>
        <taxon>Gunneridae</taxon>
        <taxon>Pentapetalae</taxon>
        <taxon>Saxifragales</taxon>
        <taxon>Altingiaceae</taxon>
        <taxon>Liquidambar</taxon>
    </lineage>
</organism>
<dbReference type="Proteomes" id="UP001415857">
    <property type="component" value="Unassembled WGS sequence"/>
</dbReference>
<evidence type="ECO:0000256" key="10">
    <source>
        <dbReference type="RuleBase" id="RU000682"/>
    </source>
</evidence>
<evidence type="ECO:0000259" key="13">
    <source>
        <dbReference type="PROSITE" id="PS50071"/>
    </source>
</evidence>
<gene>
    <name evidence="14" type="ORF">L1049_014182</name>
</gene>
<keyword evidence="12" id="KW-1133">Transmembrane helix</keyword>
<evidence type="ECO:0000256" key="3">
    <source>
        <dbReference type="ARBA" id="ARBA00023125"/>
    </source>
</evidence>
<dbReference type="PROSITE" id="PS50071">
    <property type="entry name" value="HOMEOBOX_2"/>
    <property type="match status" value="1"/>
</dbReference>
<evidence type="ECO:0000256" key="2">
    <source>
        <dbReference type="ARBA" id="ARBA00023015"/>
    </source>
</evidence>
<keyword evidence="5" id="KW-0804">Transcription</keyword>
<dbReference type="PROSITE" id="PS00027">
    <property type="entry name" value="HOMEOBOX_1"/>
    <property type="match status" value="1"/>
</dbReference>
<evidence type="ECO:0000313" key="15">
    <source>
        <dbReference type="Proteomes" id="UP001415857"/>
    </source>
</evidence>
<dbReference type="Pfam" id="PF02183">
    <property type="entry name" value="HALZ"/>
    <property type="match status" value="1"/>
</dbReference>
<dbReference type="GO" id="GO:0005634">
    <property type="term" value="C:nucleus"/>
    <property type="evidence" value="ECO:0007669"/>
    <property type="project" value="UniProtKB-SubCell"/>
</dbReference>
<keyword evidence="12" id="KW-0812">Transmembrane</keyword>
<dbReference type="GO" id="GO:0000981">
    <property type="term" value="F:DNA-binding transcription factor activity, RNA polymerase II-specific"/>
    <property type="evidence" value="ECO:0007669"/>
    <property type="project" value="InterPro"/>
</dbReference>
<dbReference type="Gene3D" id="1.10.10.60">
    <property type="entry name" value="Homeodomain-like"/>
    <property type="match status" value="1"/>
</dbReference>
<keyword evidence="15" id="KW-1185">Reference proteome</keyword>
<dbReference type="InterPro" id="IPR009057">
    <property type="entry name" value="Homeodomain-like_sf"/>
</dbReference>
<evidence type="ECO:0000256" key="11">
    <source>
        <dbReference type="SAM" id="Coils"/>
    </source>
</evidence>
<dbReference type="PANTHER" id="PTHR33709:SF20">
    <property type="entry name" value="OS04G0541900 PROTEIN"/>
    <property type="match status" value="1"/>
</dbReference>
<dbReference type="AlphaFoldDB" id="A0AAP0RQJ9"/>
<dbReference type="SMART" id="SM00389">
    <property type="entry name" value="HOX"/>
    <property type="match status" value="1"/>
</dbReference>
<evidence type="ECO:0000313" key="14">
    <source>
        <dbReference type="EMBL" id="KAK9280490.1"/>
    </source>
</evidence>
<comment type="subcellular location">
    <subcellularLocation>
        <location evidence="1 9 10">Nucleus</location>
    </subcellularLocation>
</comment>
<evidence type="ECO:0000256" key="5">
    <source>
        <dbReference type="ARBA" id="ARBA00023163"/>
    </source>
</evidence>
<evidence type="ECO:0000256" key="8">
    <source>
        <dbReference type="ARBA" id="ARBA00058361"/>
    </source>
</evidence>